<dbReference type="Pfam" id="PF23426">
    <property type="entry name" value="DUF7114"/>
    <property type="match status" value="1"/>
</dbReference>
<dbReference type="STRING" id="355548.SAMN04487945_2261"/>
<reference evidence="1 2" key="1">
    <citation type="submission" date="2016-10" db="EMBL/GenBank/DDBJ databases">
        <authorList>
            <person name="de Groot N.N."/>
        </authorList>
    </citation>
    <scope>NUCLEOTIDE SEQUENCE [LARGE SCALE GENOMIC DNA]</scope>
    <source>
        <strain evidence="1 2">CGMCC 1.5337</strain>
    </source>
</reference>
<dbReference type="EMBL" id="FOJA01000001">
    <property type="protein sequence ID" value="SEW21773.1"/>
    <property type="molecule type" value="Genomic_DNA"/>
</dbReference>
<evidence type="ECO:0000313" key="1">
    <source>
        <dbReference type="EMBL" id="SEW21773.1"/>
    </source>
</evidence>
<dbReference type="Proteomes" id="UP000198518">
    <property type="component" value="Unassembled WGS sequence"/>
</dbReference>
<organism evidence="1 2">
    <name type="scientific">Halobacterium jilantaiense</name>
    <dbReference type="NCBI Taxonomy" id="355548"/>
    <lineage>
        <taxon>Archaea</taxon>
        <taxon>Methanobacteriati</taxon>
        <taxon>Methanobacteriota</taxon>
        <taxon>Stenosarchaea group</taxon>
        <taxon>Halobacteria</taxon>
        <taxon>Halobacteriales</taxon>
        <taxon>Halobacteriaceae</taxon>
        <taxon>Halobacterium</taxon>
    </lineage>
</organism>
<evidence type="ECO:0000313" key="2">
    <source>
        <dbReference type="Proteomes" id="UP000198518"/>
    </source>
</evidence>
<dbReference type="AlphaFoldDB" id="A0A1I0Q476"/>
<gene>
    <name evidence="1" type="ORF">SAMN04487945_2261</name>
</gene>
<dbReference type="OrthoDB" id="312988at2157"/>
<name>A0A1I0Q476_9EURY</name>
<keyword evidence="2" id="KW-1185">Reference proteome</keyword>
<dbReference type="RefSeq" id="WP_089669483.1">
    <property type="nucleotide sequence ID" value="NZ_FOJA01000001.1"/>
</dbReference>
<sequence>MDEAEQVSAAAREAVADVEPDGLRAVIDDHVASSSMLPGVLTVLSARVVDGAVDDHAASRRAAGVQLIYDGLRVTRSLVAAEPWTHADADDPTADLDILAADVLVARGFRLLARTEAAEQAVETVRAFGREQTDQHADRTPTDRGLEANVFELAAIAGGSTSGSEAPVPLRQYLVGLADNHGEPPLPDSGDALPEGVEDVMARVGTQTGDDRVGTPSVGDR</sequence>
<dbReference type="InterPro" id="IPR055538">
    <property type="entry name" value="DUF7114"/>
</dbReference>
<protein>
    <submittedName>
        <fullName evidence="1">Uncharacterized protein</fullName>
    </submittedName>
</protein>
<proteinExistence type="predicted"/>
<accession>A0A1I0Q476</accession>